<evidence type="ECO:0000313" key="3">
    <source>
        <dbReference type="Proteomes" id="UP000270924"/>
    </source>
</evidence>
<protein>
    <submittedName>
        <fullName evidence="2">Uncharacterized protein</fullName>
    </submittedName>
</protein>
<dbReference type="AlphaFoldDB" id="A0A3P7FRI3"/>
<keyword evidence="1" id="KW-0812">Transmembrane</keyword>
<dbReference type="InParanoid" id="A0A3P7FRI3"/>
<accession>A0A3P7FRI3</accession>
<dbReference type="EMBL" id="UYWW01004185">
    <property type="protein sequence ID" value="VDM13328.1"/>
    <property type="molecule type" value="Genomic_DNA"/>
</dbReference>
<keyword evidence="3" id="KW-1185">Reference proteome</keyword>
<reference evidence="2 3" key="1">
    <citation type="submission" date="2018-11" db="EMBL/GenBank/DDBJ databases">
        <authorList>
            <consortium name="Pathogen Informatics"/>
        </authorList>
    </citation>
    <scope>NUCLEOTIDE SEQUENCE [LARGE SCALE GENOMIC DNA]</scope>
</reference>
<keyword evidence="1" id="KW-0472">Membrane</keyword>
<evidence type="ECO:0000256" key="1">
    <source>
        <dbReference type="SAM" id="Phobius"/>
    </source>
</evidence>
<sequence length="61" mass="6771">MYGIGRINATDVMKTTADDRVKLNELNSARFPTILAAVAVAFIQILKMKKSLLAEVSKIYK</sequence>
<feature type="transmembrane region" description="Helical" evidence="1">
    <location>
        <begin position="29"/>
        <end position="46"/>
    </location>
</feature>
<dbReference type="Proteomes" id="UP000270924">
    <property type="component" value="Unassembled WGS sequence"/>
</dbReference>
<evidence type="ECO:0000313" key="2">
    <source>
        <dbReference type="EMBL" id="VDM13328.1"/>
    </source>
</evidence>
<name>A0A3P7FRI3_WUCBA</name>
<organism evidence="2 3">
    <name type="scientific">Wuchereria bancrofti</name>
    <dbReference type="NCBI Taxonomy" id="6293"/>
    <lineage>
        <taxon>Eukaryota</taxon>
        <taxon>Metazoa</taxon>
        <taxon>Ecdysozoa</taxon>
        <taxon>Nematoda</taxon>
        <taxon>Chromadorea</taxon>
        <taxon>Rhabditida</taxon>
        <taxon>Spirurina</taxon>
        <taxon>Spiruromorpha</taxon>
        <taxon>Filarioidea</taxon>
        <taxon>Onchocercidae</taxon>
        <taxon>Wuchereria</taxon>
    </lineage>
</organism>
<gene>
    <name evidence="2" type="ORF">WBA_LOCUS6714</name>
</gene>
<proteinExistence type="predicted"/>
<keyword evidence="1" id="KW-1133">Transmembrane helix</keyword>